<gene>
    <name evidence="3" type="ORF">GCM10010319_19910</name>
</gene>
<dbReference type="SUPFAM" id="SSF56176">
    <property type="entry name" value="FAD-binding/transporter-associated domain-like"/>
    <property type="match status" value="1"/>
</dbReference>
<dbReference type="Proteomes" id="UP001500063">
    <property type="component" value="Unassembled WGS sequence"/>
</dbReference>
<protein>
    <submittedName>
        <fullName evidence="3">Xanthine dehydrogenase family protein subunit M</fullName>
    </submittedName>
</protein>
<dbReference type="SMART" id="SM01092">
    <property type="entry name" value="CO_deh_flav_C"/>
    <property type="match status" value="1"/>
</dbReference>
<dbReference type="InterPro" id="IPR016167">
    <property type="entry name" value="FAD-bd_PCMH_sub1"/>
</dbReference>
<dbReference type="SUPFAM" id="SSF55447">
    <property type="entry name" value="CO dehydrogenase flavoprotein C-terminal domain-like"/>
    <property type="match status" value="1"/>
</dbReference>
<dbReference type="Gene3D" id="3.30.390.50">
    <property type="entry name" value="CO dehydrogenase flavoprotein, C-terminal domain"/>
    <property type="match status" value="1"/>
</dbReference>
<dbReference type="EMBL" id="BAAABW010000012">
    <property type="protein sequence ID" value="GAA0343833.1"/>
    <property type="molecule type" value="Genomic_DNA"/>
</dbReference>
<dbReference type="Pfam" id="PF00941">
    <property type="entry name" value="FAD_binding_5"/>
    <property type="match status" value="1"/>
</dbReference>
<keyword evidence="1" id="KW-0560">Oxidoreductase</keyword>
<dbReference type="InterPro" id="IPR016169">
    <property type="entry name" value="FAD-bd_PCMH_sub2"/>
</dbReference>
<dbReference type="InterPro" id="IPR036318">
    <property type="entry name" value="FAD-bd_PCMH-like_sf"/>
</dbReference>
<proteinExistence type="predicted"/>
<dbReference type="InterPro" id="IPR002346">
    <property type="entry name" value="Mopterin_DH_FAD-bd"/>
</dbReference>
<comment type="caution">
    <text evidence="3">The sequence shown here is derived from an EMBL/GenBank/DDBJ whole genome shotgun (WGS) entry which is preliminary data.</text>
</comment>
<dbReference type="InterPro" id="IPR005107">
    <property type="entry name" value="CO_DH_flav_C"/>
</dbReference>
<dbReference type="PANTHER" id="PTHR42659:SF1">
    <property type="entry name" value="OXIDOREDUCTASE"/>
    <property type="match status" value="1"/>
</dbReference>
<dbReference type="PANTHER" id="PTHR42659">
    <property type="entry name" value="XANTHINE DEHYDROGENASE SUBUNIT C-RELATED"/>
    <property type="match status" value="1"/>
</dbReference>
<dbReference type="RefSeq" id="WP_344117384.1">
    <property type="nucleotide sequence ID" value="NZ_BAAABW010000012.1"/>
</dbReference>
<dbReference type="Gene3D" id="3.30.465.10">
    <property type="match status" value="2"/>
</dbReference>
<keyword evidence="4" id="KW-1185">Reference proteome</keyword>
<evidence type="ECO:0000313" key="3">
    <source>
        <dbReference type="EMBL" id="GAA0343833.1"/>
    </source>
</evidence>
<evidence type="ECO:0000259" key="2">
    <source>
        <dbReference type="PROSITE" id="PS51387"/>
    </source>
</evidence>
<evidence type="ECO:0000256" key="1">
    <source>
        <dbReference type="ARBA" id="ARBA00023002"/>
    </source>
</evidence>
<dbReference type="Pfam" id="PF03450">
    <property type="entry name" value="CO_deh_flav_C"/>
    <property type="match status" value="1"/>
</dbReference>
<accession>A0ABP3GHC0</accession>
<sequence>MRPFAYSRAGSLDEAVRAAREPGVAVLAGGTTLVDLMRLDIMRPRRLVDLGGLAELRTTDTRGPVLRFGALARMADVAEDPDLARDHPVLTESLRQAASQQLRNVATVGGNILQRTRCAYFRDGVSPCNKRAPGTGCAALTGVNREHAVLGASDACVAVYPGDWGTALAALDTEIELVSPEGRRTLPFEQLHRPYGDRPDRETVLRPGEIVTAITVRATPAGRRSTFLKVRDRASYAFAVASAAVALEMAGDTVVDARIAVGGVATRPWRSREAEAELTGRPLTGAAARRAGRAAFAGARALGGNAVKLRLGPRVVAEALMIASRKERHR</sequence>
<feature type="domain" description="FAD-binding PCMH-type" evidence="2">
    <location>
        <begin position="1"/>
        <end position="221"/>
    </location>
</feature>
<dbReference type="InterPro" id="IPR016166">
    <property type="entry name" value="FAD-bd_PCMH"/>
</dbReference>
<evidence type="ECO:0000313" key="4">
    <source>
        <dbReference type="Proteomes" id="UP001500063"/>
    </source>
</evidence>
<reference evidence="4" key="1">
    <citation type="journal article" date="2019" name="Int. J. Syst. Evol. Microbiol.">
        <title>The Global Catalogue of Microorganisms (GCM) 10K type strain sequencing project: providing services to taxonomists for standard genome sequencing and annotation.</title>
        <authorList>
            <consortium name="The Broad Institute Genomics Platform"/>
            <consortium name="The Broad Institute Genome Sequencing Center for Infectious Disease"/>
            <person name="Wu L."/>
            <person name="Ma J."/>
        </authorList>
    </citation>
    <scope>NUCLEOTIDE SEQUENCE [LARGE SCALE GENOMIC DNA]</scope>
    <source>
        <strain evidence="4">JCM 4565</strain>
    </source>
</reference>
<name>A0ABP3GHC0_9ACTN</name>
<organism evidence="3 4">
    <name type="scientific">Streptomyces blastmyceticus</name>
    <dbReference type="NCBI Taxonomy" id="68180"/>
    <lineage>
        <taxon>Bacteria</taxon>
        <taxon>Bacillati</taxon>
        <taxon>Actinomycetota</taxon>
        <taxon>Actinomycetes</taxon>
        <taxon>Kitasatosporales</taxon>
        <taxon>Streptomycetaceae</taxon>
        <taxon>Streptomyces</taxon>
    </lineage>
</organism>
<dbReference type="Gene3D" id="3.30.43.10">
    <property type="entry name" value="Uridine Diphospho-n-acetylenolpyruvylglucosamine Reductase, domain 2"/>
    <property type="match status" value="1"/>
</dbReference>
<dbReference type="InterPro" id="IPR036683">
    <property type="entry name" value="CO_DH_flav_C_dom_sf"/>
</dbReference>
<dbReference type="InterPro" id="IPR051312">
    <property type="entry name" value="Diverse_Substr_Oxidored"/>
</dbReference>
<dbReference type="PROSITE" id="PS51387">
    <property type="entry name" value="FAD_PCMH"/>
    <property type="match status" value="1"/>
</dbReference>